<dbReference type="PROSITE" id="PS00211">
    <property type="entry name" value="ABC_TRANSPORTER_1"/>
    <property type="match status" value="1"/>
</dbReference>
<evidence type="ECO:0000313" key="12">
    <source>
        <dbReference type="Proteomes" id="UP000816034"/>
    </source>
</evidence>
<keyword evidence="7 9" id="KW-0472">Membrane</keyword>
<sequence length="612" mass="68821">MGPSGSGKSTLLAALSDHAHYANVYGDIKINGVKASMKQFKNVCAFVTQDDFMNRQLTVEEAILFSARTRLNWSVSQKRLERLVDGVIQLLDLNEVRHSIIGDENKRGISGGQRKRVSIAMEFVACPYVLFLDEPTSSLDSYSSFEVAKSMKDIARSGITVVAVVHQPRYEIFQMFDDVILLGKGGRVAYAGPCSTAMDYFKNELQLECPPFVNPSDFFLDAIYDPQAAYRAQTERNSTTSSSQRKSTEFRGLTCDEIFQKWEMYQSKNSSALHRNDDTSSHLSDNHSSSLNGHTESSYDILVKEEENRKQSALLHFIVCLYRSFSLKIRDIMSFFIDSLMVYISGLALGIIFLKETYTGPMPSELIQSCPVAIRSICEYPLNNPLINVASIVPLALGLCASMSSLSTFGTRQEQLVFKKERSSGLSTIAYFLAKNLEQLPNIVLGPLIFLSIFLCLYAPRASFGEYYYIILLMQFSAFGLGSLISVSIRMDLSQLASAVSVLVFQLVGGSKPTLPQMKSIFVPMYWFSCISYIRYCQEALYLVEIKYYKDTYDIKSSLELFGYDLDNFNFCVGMIPVFGIVFRILTLIMLYQRTYLLAPYTLHFSAVCNGT</sequence>
<dbReference type="InterPro" id="IPR027417">
    <property type="entry name" value="P-loop_NTPase"/>
</dbReference>
<dbReference type="AlphaFoldDB" id="A0AA88GRZ9"/>
<protein>
    <recommendedName>
        <fullName evidence="10">ABC transporter domain-containing protein</fullName>
    </recommendedName>
</protein>
<evidence type="ECO:0000259" key="10">
    <source>
        <dbReference type="PROSITE" id="PS50893"/>
    </source>
</evidence>
<dbReference type="GO" id="GO:0016887">
    <property type="term" value="F:ATP hydrolysis activity"/>
    <property type="evidence" value="ECO:0007669"/>
    <property type="project" value="InterPro"/>
</dbReference>
<reference evidence="11 12" key="1">
    <citation type="journal article" date="2018" name="BMC Genomics">
        <title>The genome of Naegleria lovaniensis, the basis for a comparative approach to unravel pathogenicity factors of the human pathogenic amoeba N. fowleri.</title>
        <authorList>
            <person name="Liechti N."/>
            <person name="Schurch N."/>
            <person name="Bruggmann R."/>
            <person name="Wittwer M."/>
        </authorList>
    </citation>
    <scope>NUCLEOTIDE SEQUENCE [LARGE SCALE GENOMIC DNA]</scope>
    <source>
        <strain evidence="11 12">ATCC 30569</strain>
    </source>
</reference>
<keyword evidence="4" id="KW-0547">Nucleotide-binding</keyword>
<feature type="transmembrane region" description="Helical" evidence="9">
    <location>
        <begin position="332"/>
        <end position="354"/>
    </location>
</feature>
<evidence type="ECO:0000256" key="9">
    <source>
        <dbReference type="SAM" id="Phobius"/>
    </source>
</evidence>
<dbReference type="GeneID" id="68097432"/>
<proteinExistence type="predicted"/>
<comment type="subcellular location">
    <subcellularLocation>
        <location evidence="1">Membrane</location>
        <topology evidence="1">Multi-pass membrane protein</topology>
    </subcellularLocation>
</comment>
<dbReference type="GO" id="GO:0016020">
    <property type="term" value="C:membrane"/>
    <property type="evidence" value="ECO:0007669"/>
    <property type="project" value="UniProtKB-SubCell"/>
</dbReference>
<evidence type="ECO:0000313" key="11">
    <source>
        <dbReference type="EMBL" id="KAG2383010.1"/>
    </source>
</evidence>
<dbReference type="InterPro" id="IPR003593">
    <property type="entry name" value="AAA+_ATPase"/>
</dbReference>
<evidence type="ECO:0000256" key="2">
    <source>
        <dbReference type="ARBA" id="ARBA00022448"/>
    </source>
</evidence>
<dbReference type="InterPro" id="IPR003439">
    <property type="entry name" value="ABC_transporter-like_ATP-bd"/>
</dbReference>
<keyword evidence="6 9" id="KW-1133">Transmembrane helix</keyword>
<feature type="transmembrane region" description="Helical" evidence="9">
    <location>
        <begin position="467"/>
        <end position="489"/>
    </location>
</feature>
<comment type="caution">
    <text evidence="11">The sequence shown here is derived from an EMBL/GenBank/DDBJ whole genome shotgun (WGS) entry which is preliminary data.</text>
</comment>
<evidence type="ECO:0000256" key="1">
    <source>
        <dbReference type="ARBA" id="ARBA00004141"/>
    </source>
</evidence>
<evidence type="ECO:0000256" key="8">
    <source>
        <dbReference type="SAM" id="MobiDB-lite"/>
    </source>
</evidence>
<dbReference type="SUPFAM" id="SSF52540">
    <property type="entry name" value="P-loop containing nucleoside triphosphate hydrolases"/>
    <property type="match status" value="1"/>
</dbReference>
<evidence type="ECO:0000256" key="3">
    <source>
        <dbReference type="ARBA" id="ARBA00022692"/>
    </source>
</evidence>
<evidence type="ECO:0000256" key="4">
    <source>
        <dbReference type="ARBA" id="ARBA00022741"/>
    </source>
</evidence>
<keyword evidence="2" id="KW-0813">Transport</keyword>
<evidence type="ECO:0000256" key="5">
    <source>
        <dbReference type="ARBA" id="ARBA00022840"/>
    </source>
</evidence>
<dbReference type="Proteomes" id="UP000816034">
    <property type="component" value="Unassembled WGS sequence"/>
</dbReference>
<feature type="region of interest" description="Disordered" evidence="8">
    <location>
        <begin position="273"/>
        <end position="294"/>
    </location>
</feature>
<keyword evidence="3 9" id="KW-0812">Transmembrane</keyword>
<dbReference type="PANTHER" id="PTHR48041:SF91">
    <property type="entry name" value="ABC TRANSPORTER G FAMILY MEMBER 28"/>
    <property type="match status" value="1"/>
</dbReference>
<dbReference type="InterPro" id="IPR043926">
    <property type="entry name" value="ABCG_dom"/>
</dbReference>
<gene>
    <name evidence="11" type="ORF">C9374_004977</name>
</gene>
<dbReference type="GO" id="GO:0140359">
    <property type="term" value="F:ABC-type transporter activity"/>
    <property type="evidence" value="ECO:0007669"/>
    <property type="project" value="InterPro"/>
</dbReference>
<keyword evidence="5" id="KW-0067">ATP-binding</keyword>
<dbReference type="Pfam" id="PF19055">
    <property type="entry name" value="ABC2_membrane_7"/>
    <property type="match status" value="2"/>
</dbReference>
<organism evidence="11 12">
    <name type="scientific">Naegleria lovaniensis</name>
    <name type="common">Amoeba</name>
    <dbReference type="NCBI Taxonomy" id="51637"/>
    <lineage>
        <taxon>Eukaryota</taxon>
        <taxon>Discoba</taxon>
        <taxon>Heterolobosea</taxon>
        <taxon>Tetramitia</taxon>
        <taxon>Eutetramitia</taxon>
        <taxon>Vahlkampfiidae</taxon>
        <taxon>Naegleria</taxon>
    </lineage>
</organism>
<dbReference type="GO" id="GO:0005524">
    <property type="term" value="F:ATP binding"/>
    <property type="evidence" value="ECO:0007669"/>
    <property type="project" value="UniProtKB-KW"/>
</dbReference>
<feature type="domain" description="ABC transporter" evidence="10">
    <location>
        <begin position="1"/>
        <end position="209"/>
    </location>
</feature>
<feature type="transmembrane region" description="Helical" evidence="9">
    <location>
        <begin position="443"/>
        <end position="461"/>
    </location>
</feature>
<accession>A0AA88GRZ9</accession>
<dbReference type="InterPro" id="IPR050352">
    <property type="entry name" value="ABCG_transporters"/>
</dbReference>
<dbReference type="RefSeq" id="XP_044548689.1">
    <property type="nucleotide sequence ID" value="XM_044694675.1"/>
</dbReference>
<evidence type="ECO:0000256" key="6">
    <source>
        <dbReference type="ARBA" id="ARBA00022989"/>
    </source>
</evidence>
<keyword evidence="12" id="KW-1185">Reference proteome</keyword>
<dbReference type="Pfam" id="PF00005">
    <property type="entry name" value="ABC_tran"/>
    <property type="match status" value="1"/>
</dbReference>
<feature type="transmembrane region" description="Helical" evidence="9">
    <location>
        <begin position="568"/>
        <end position="592"/>
    </location>
</feature>
<dbReference type="InterPro" id="IPR017871">
    <property type="entry name" value="ABC_transporter-like_CS"/>
</dbReference>
<name>A0AA88GRZ9_NAELO</name>
<dbReference type="PROSITE" id="PS50893">
    <property type="entry name" value="ABC_TRANSPORTER_2"/>
    <property type="match status" value="1"/>
</dbReference>
<dbReference type="PANTHER" id="PTHR48041">
    <property type="entry name" value="ABC TRANSPORTER G FAMILY MEMBER 28"/>
    <property type="match status" value="1"/>
</dbReference>
<dbReference type="Gene3D" id="3.40.50.300">
    <property type="entry name" value="P-loop containing nucleotide triphosphate hydrolases"/>
    <property type="match status" value="1"/>
</dbReference>
<dbReference type="EMBL" id="PYSW02000022">
    <property type="protein sequence ID" value="KAG2383010.1"/>
    <property type="molecule type" value="Genomic_DNA"/>
</dbReference>
<feature type="compositionally biased region" description="Low complexity" evidence="8">
    <location>
        <begin position="281"/>
        <end position="292"/>
    </location>
</feature>
<dbReference type="SMART" id="SM00382">
    <property type="entry name" value="AAA"/>
    <property type="match status" value="1"/>
</dbReference>
<evidence type="ECO:0000256" key="7">
    <source>
        <dbReference type="ARBA" id="ARBA00023136"/>
    </source>
</evidence>